<name>A0A6N3HCZ0_EUBLI</name>
<evidence type="ECO:0000313" key="1">
    <source>
        <dbReference type="EMBL" id="VYU74546.1"/>
    </source>
</evidence>
<proteinExistence type="predicted"/>
<gene>
    <name evidence="1" type="ORF">ELLFYP34_01151</name>
</gene>
<protein>
    <submittedName>
        <fullName evidence="1">Uncharacterized protein</fullName>
    </submittedName>
</protein>
<dbReference type="EMBL" id="CACRTR010000023">
    <property type="protein sequence ID" value="VYU74546.1"/>
    <property type="molecule type" value="Genomic_DNA"/>
</dbReference>
<sequence>MIRKSKREVPDLEERIRQLETQYKTKYSFKQIQAIDYGLSIDVPVELYADPKYSHEQMYELFDALNQGLDPTVFQDPRFDAKQMHEIMQGMIDGVDVSKYARHDIDGRSMTWIRLALQKEIDVDQYPEFWQGATGAQRKYLELNNKILQKSGDKRCFIKVNRYRREEYYMEVSIDDDTDVLSAMHALNAEKIEKVQHLKIELLKNQIFPLTNHPLKPTGNVETYLELSPIKDS</sequence>
<organism evidence="1">
    <name type="scientific">Eubacterium limosum</name>
    <dbReference type="NCBI Taxonomy" id="1736"/>
    <lineage>
        <taxon>Bacteria</taxon>
        <taxon>Bacillati</taxon>
        <taxon>Bacillota</taxon>
        <taxon>Clostridia</taxon>
        <taxon>Eubacteriales</taxon>
        <taxon>Eubacteriaceae</taxon>
        <taxon>Eubacterium</taxon>
    </lineage>
</organism>
<dbReference type="AlphaFoldDB" id="A0A6N3HCZ0"/>
<reference evidence="1" key="1">
    <citation type="submission" date="2019-11" db="EMBL/GenBank/DDBJ databases">
        <authorList>
            <person name="Feng L."/>
        </authorList>
    </citation>
    <scope>NUCLEOTIDE SEQUENCE</scope>
    <source>
        <strain evidence="1">ElimosumLFYP34</strain>
    </source>
</reference>
<accession>A0A6N3HCZ0</accession>